<sequence>MQRRREIMKQKAKYDPNTHAPQPIPIQHNENDVSDSPSAQRQGVIQIIRSNSNPQNVRQPQPKQLQIDRSKSNSHAPLKIIEKLKQKEEQQLQDKQVQNEYFEEDFVVEANNYAQKQKPIQFKNHVLSSIQQAEKQEDNEDQIDFDLFQKPGTIIKGGIFKKLEHIENNSNEKQQINVQSPSNKELAQMRLQKIKQQPNNLQISNSHEDEDHEDESYGDSEDLRQQEIAQTQKLTWSETPEVNNTETINQSSLNEQTKVQNENEDEEYEYEYEDE</sequence>
<evidence type="ECO:0000313" key="5">
    <source>
        <dbReference type="Proteomes" id="UP001642409"/>
    </source>
</evidence>
<feature type="compositionally biased region" description="Basic and acidic residues" evidence="2">
    <location>
        <begin position="1"/>
        <end position="16"/>
    </location>
</feature>
<dbReference type="EMBL" id="CAXDID020000459">
    <property type="protein sequence ID" value="CAL6093663.1"/>
    <property type="molecule type" value="Genomic_DNA"/>
</dbReference>
<feature type="region of interest" description="Disordered" evidence="2">
    <location>
        <begin position="196"/>
        <end position="275"/>
    </location>
</feature>
<feature type="compositionally biased region" description="Acidic residues" evidence="2">
    <location>
        <begin position="262"/>
        <end position="275"/>
    </location>
</feature>
<evidence type="ECO:0000313" key="4">
    <source>
        <dbReference type="EMBL" id="CAL6093663.1"/>
    </source>
</evidence>
<feature type="region of interest" description="Disordered" evidence="2">
    <location>
        <begin position="1"/>
        <end position="76"/>
    </location>
</feature>
<feature type="compositionally biased region" description="Polar residues" evidence="2">
    <location>
        <begin position="34"/>
        <end position="64"/>
    </location>
</feature>
<gene>
    <name evidence="3" type="ORF">HINF_LOCUS57197</name>
    <name evidence="4" type="ORF">HINF_LOCUS67100</name>
</gene>
<dbReference type="Proteomes" id="UP001642409">
    <property type="component" value="Unassembled WGS sequence"/>
</dbReference>
<evidence type="ECO:0000256" key="1">
    <source>
        <dbReference type="SAM" id="Coils"/>
    </source>
</evidence>
<name>A0AA86UYH2_9EUKA</name>
<dbReference type="EMBL" id="CATOUU010001060">
    <property type="protein sequence ID" value="CAI9969552.1"/>
    <property type="molecule type" value="Genomic_DNA"/>
</dbReference>
<keyword evidence="5" id="KW-1185">Reference proteome</keyword>
<feature type="compositionally biased region" description="Polar residues" evidence="2">
    <location>
        <begin position="227"/>
        <end position="260"/>
    </location>
</feature>
<accession>A0AA86UYH2</accession>
<comment type="caution">
    <text evidence="3">The sequence shown here is derived from an EMBL/GenBank/DDBJ whole genome shotgun (WGS) entry which is preliminary data.</text>
</comment>
<feature type="compositionally biased region" description="Acidic residues" evidence="2">
    <location>
        <begin position="208"/>
        <end position="220"/>
    </location>
</feature>
<reference evidence="4 5" key="2">
    <citation type="submission" date="2024-07" db="EMBL/GenBank/DDBJ databases">
        <authorList>
            <person name="Akdeniz Z."/>
        </authorList>
    </citation>
    <scope>NUCLEOTIDE SEQUENCE [LARGE SCALE GENOMIC DNA]</scope>
</reference>
<organism evidence="3">
    <name type="scientific">Hexamita inflata</name>
    <dbReference type="NCBI Taxonomy" id="28002"/>
    <lineage>
        <taxon>Eukaryota</taxon>
        <taxon>Metamonada</taxon>
        <taxon>Diplomonadida</taxon>
        <taxon>Hexamitidae</taxon>
        <taxon>Hexamitinae</taxon>
        <taxon>Hexamita</taxon>
    </lineage>
</organism>
<feature type="coiled-coil region" evidence="1">
    <location>
        <begin position="78"/>
        <end position="105"/>
    </location>
</feature>
<evidence type="ECO:0000313" key="3">
    <source>
        <dbReference type="EMBL" id="CAI9969552.1"/>
    </source>
</evidence>
<protein>
    <submittedName>
        <fullName evidence="4">Hypothetical_protein</fullName>
    </submittedName>
</protein>
<keyword evidence="1" id="KW-0175">Coiled coil</keyword>
<dbReference type="AlphaFoldDB" id="A0AA86UYH2"/>
<proteinExistence type="predicted"/>
<evidence type="ECO:0000256" key="2">
    <source>
        <dbReference type="SAM" id="MobiDB-lite"/>
    </source>
</evidence>
<reference evidence="3" key="1">
    <citation type="submission" date="2023-06" db="EMBL/GenBank/DDBJ databases">
        <authorList>
            <person name="Kurt Z."/>
        </authorList>
    </citation>
    <scope>NUCLEOTIDE SEQUENCE</scope>
</reference>